<dbReference type="PANTHER" id="PTHR12143">
    <property type="entry name" value="PEPTIDE N-GLYCANASE PNGASE -RELATED"/>
    <property type="match status" value="1"/>
</dbReference>
<dbReference type="InterPro" id="IPR050883">
    <property type="entry name" value="PNGase"/>
</dbReference>
<dbReference type="GO" id="GO:0000224">
    <property type="term" value="F:peptide-N4-(N-acetyl-beta-glucosaminyl)asparagine amidase activity"/>
    <property type="evidence" value="ECO:0007669"/>
    <property type="project" value="TreeGrafter"/>
</dbReference>
<evidence type="ECO:0000259" key="3">
    <source>
        <dbReference type="Pfam" id="PF17678"/>
    </source>
</evidence>
<dbReference type="InterPro" id="IPR041371">
    <property type="entry name" value="GH92_N"/>
</dbReference>
<dbReference type="GO" id="GO:0005829">
    <property type="term" value="C:cytosol"/>
    <property type="evidence" value="ECO:0007669"/>
    <property type="project" value="TreeGrafter"/>
</dbReference>
<dbReference type="STRING" id="401625.A0A0P1BJ61"/>
<dbReference type="GO" id="GO:0006516">
    <property type="term" value="P:glycoprotein catabolic process"/>
    <property type="evidence" value="ECO:0007669"/>
    <property type="project" value="TreeGrafter"/>
</dbReference>
<dbReference type="Gene3D" id="3.30.2080.10">
    <property type="entry name" value="GH92 mannosidase domain"/>
    <property type="match status" value="1"/>
</dbReference>
<dbReference type="GO" id="GO:0005975">
    <property type="term" value="P:carbohydrate metabolic process"/>
    <property type="evidence" value="ECO:0007669"/>
    <property type="project" value="InterPro"/>
</dbReference>
<dbReference type="OrthoDB" id="449263at2759"/>
<dbReference type="Proteomes" id="UP000054845">
    <property type="component" value="Unassembled WGS sequence"/>
</dbReference>
<evidence type="ECO:0000256" key="1">
    <source>
        <dbReference type="SAM" id="MobiDB-lite"/>
    </source>
</evidence>
<accession>A0A0P1BJ61</accession>
<feature type="domain" description="Glycosyl hydrolase family 92" evidence="2">
    <location>
        <begin position="314"/>
        <end position="802"/>
    </location>
</feature>
<dbReference type="InterPro" id="IPR014718">
    <property type="entry name" value="GH-type_carb-bd"/>
</dbReference>
<dbReference type="Pfam" id="PF07971">
    <property type="entry name" value="Glyco_hydro_92"/>
    <property type="match status" value="1"/>
</dbReference>
<reference evidence="5" key="1">
    <citation type="submission" date="2014-09" db="EMBL/GenBank/DDBJ databases">
        <authorList>
            <person name="Sharma Rahul"/>
            <person name="Thines Marco"/>
        </authorList>
    </citation>
    <scope>NUCLEOTIDE SEQUENCE [LARGE SCALE GENOMIC DNA]</scope>
</reference>
<feature type="domain" description="Glycosyl hydrolase family 92 N-terminal" evidence="3">
    <location>
        <begin position="48"/>
        <end position="308"/>
    </location>
</feature>
<dbReference type="GO" id="GO:0030246">
    <property type="term" value="F:carbohydrate binding"/>
    <property type="evidence" value="ECO:0007669"/>
    <property type="project" value="InterPro"/>
</dbReference>
<sequence>MNRLEALQTAQPHPHPHTITSRQTCAKAVNIASCESSGWRSQAGHSTFVDPLIGTAGPDASTYEPDSYAGLSPNPSPPFAAVRVTPSTRTNYVSSEGYYYHDKTYRGTLMTRQPAIWMGDLAPVEISAGFGQLQLDEQSRALPFSHEEEFASLGKHALRVDASRQQRGAGFYVQTAGRSHSSIIEYDVRQSESQHGILVDGPYVAIHAAREGWRGAVFVDADRQEISGWTPERMDYKLGPHQAPNFRGYFVSRIESEAGWLDWGTARTQHNLTQTWSKQRGRWNEDALAGWVKFTPNTTRVLIKTGLSLLSIDQARRNLESELSSAQDVDEVALQNTREWDAALSVVETEGGNSVQKRVLYTGLHRTLQFPSLHSESADEGSAYYSLYTDSVNKGEAYQSYSIWDTWRAAWAMQILFANHRVGSMVSSMLDMYLQSGKNGKPGYLPMWANGAETNIMISTWADSLIAEAFAKNVTGFNRELALEAVLKDASVPPELDEDLKYEDREEFTPIEARAGLTSYASRGWVAHDRTAESVSRTLDYAACDAAVAIVASHMSDQSSAAIYRARAEQNYLNVYNNATGFFAPRFANGSFFEAPLQDPKARDDGFTEGNRWTYLFDVVHDLPGLVRLHGSRMATLQKLDDYFEGGYNDHSNEPSHHVPVLYAALGRPDKSAKIIRDIAHAEYTDLPDGYKGNEDLGQMSSWYTFISAFGFYPLHPASAKYVVVGAPFFSKVTIKLPHIKDHKLVIIVHGSTDEPGGAHGDSSAPADPRRILHFTINGRPLQIPIITHGQVEEGGIWHIHLARPDEESSWGLEADDEKWVAWWRY</sequence>
<dbReference type="SUPFAM" id="SSF48208">
    <property type="entry name" value="Six-hairpin glycosidases"/>
    <property type="match status" value="1"/>
</dbReference>
<dbReference type="GO" id="GO:0005634">
    <property type="term" value="C:nucleus"/>
    <property type="evidence" value="ECO:0007669"/>
    <property type="project" value="TreeGrafter"/>
</dbReference>
<organism evidence="4 5">
    <name type="scientific">Ceraceosorus bombacis</name>
    <dbReference type="NCBI Taxonomy" id="401625"/>
    <lineage>
        <taxon>Eukaryota</taxon>
        <taxon>Fungi</taxon>
        <taxon>Dikarya</taxon>
        <taxon>Basidiomycota</taxon>
        <taxon>Ustilaginomycotina</taxon>
        <taxon>Exobasidiomycetes</taxon>
        <taxon>Ceraceosorales</taxon>
        <taxon>Ceraceosoraceae</taxon>
        <taxon>Ceraceosorus</taxon>
    </lineage>
</organism>
<protein>
    <submittedName>
        <fullName evidence="4">MYOSIN-BINDING PROTEIN-RELATED</fullName>
    </submittedName>
</protein>
<dbReference type="Gene3D" id="1.20.1610.10">
    <property type="entry name" value="alpha-1,2-mannosidases domains"/>
    <property type="match status" value="1"/>
</dbReference>
<dbReference type="Gene3D" id="2.70.98.10">
    <property type="match status" value="1"/>
</dbReference>
<dbReference type="NCBIfam" id="TIGR01180">
    <property type="entry name" value="aman2_put"/>
    <property type="match status" value="1"/>
</dbReference>
<keyword evidence="5" id="KW-1185">Reference proteome</keyword>
<name>A0A0P1BJ61_9BASI</name>
<dbReference type="Pfam" id="PF17678">
    <property type="entry name" value="Glyco_hydro_92N"/>
    <property type="match status" value="1"/>
</dbReference>
<evidence type="ECO:0000259" key="2">
    <source>
        <dbReference type="Pfam" id="PF07971"/>
    </source>
</evidence>
<dbReference type="AlphaFoldDB" id="A0A0P1BJ61"/>
<proteinExistence type="predicted"/>
<dbReference type="InterPro" id="IPR012939">
    <property type="entry name" value="Glyco_hydro_92"/>
</dbReference>
<dbReference type="EMBL" id="CCYA01000278">
    <property type="protein sequence ID" value="CEH16247.1"/>
    <property type="molecule type" value="Genomic_DNA"/>
</dbReference>
<evidence type="ECO:0000313" key="5">
    <source>
        <dbReference type="Proteomes" id="UP000054845"/>
    </source>
</evidence>
<dbReference type="InterPro" id="IPR005887">
    <property type="entry name" value="GH92_a_mannosidase_put"/>
</dbReference>
<dbReference type="InterPro" id="IPR008928">
    <property type="entry name" value="6-hairpin_glycosidase_sf"/>
</dbReference>
<evidence type="ECO:0000313" key="4">
    <source>
        <dbReference type="EMBL" id="CEH16247.1"/>
    </source>
</evidence>
<dbReference type="PANTHER" id="PTHR12143:SF43">
    <property type="entry name" value="PUTATIVE-RELATED"/>
    <property type="match status" value="1"/>
</dbReference>
<feature type="region of interest" description="Disordered" evidence="1">
    <location>
        <begin position="1"/>
        <end position="21"/>
    </location>
</feature>
<dbReference type="Gene3D" id="1.20.1050.60">
    <property type="entry name" value="alpha-1,2-mannosidase"/>
    <property type="match status" value="1"/>
</dbReference>